<proteinExistence type="predicted"/>
<evidence type="ECO:0000313" key="1">
    <source>
        <dbReference type="EMBL" id="GLS73632.1"/>
    </source>
</evidence>
<protein>
    <submittedName>
        <fullName evidence="1">Uncharacterized protein</fullName>
    </submittedName>
</protein>
<gene>
    <name evidence="1" type="ORF">GCM10007890_56470</name>
</gene>
<comment type="caution">
    <text evidence="1">The sequence shown here is derived from an EMBL/GenBank/DDBJ whole genome shotgun (WGS) entry which is preliminary data.</text>
</comment>
<organism evidence="1 2">
    <name type="scientific">Methylobacterium tardum</name>
    <dbReference type="NCBI Taxonomy" id="374432"/>
    <lineage>
        <taxon>Bacteria</taxon>
        <taxon>Pseudomonadati</taxon>
        <taxon>Pseudomonadota</taxon>
        <taxon>Alphaproteobacteria</taxon>
        <taxon>Hyphomicrobiales</taxon>
        <taxon>Methylobacteriaceae</taxon>
        <taxon>Methylobacterium</taxon>
    </lineage>
</organism>
<sequence>MSEPVRSQHWQDADGPVRVMAVVEGYVVARRKGAAPFLMSVREFKGAFTLAAPQSSEGRS</sequence>
<accession>A0AA37WVX7</accession>
<dbReference type="AlphaFoldDB" id="A0AA37WVX7"/>
<evidence type="ECO:0000313" key="2">
    <source>
        <dbReference type="Proteomes" id="UP001157440"/>
    </source>
</evidence>
<dbReference type="RefSeq" id="WP_238197798.1">
    <property type="nucleotide sequence ID" value="NZ_BPQZ01000021.1"/>
</dbReference>
<name>A0AA37WVX7_9HYPH</name>
<dbReference type="Proteomes" id="UP001157440">
    <property type="component" value="Unassembled WGS sequence"/>
</dbReference>
<dbReference type="EMBL" id="BSPL01000028">
    <property type="protein sequence ID" value="GLS73632.1"/>
    <property type="molecule type" value="Genomic_DNA"/>
</dbReference>
<keyword evidence="2" id="KW-1185">Reference proteome</keyword>
<reference evidence="2" key="1">
    <citation type="journal article" date="2019" name="Int. J. Syst. Evol. Microbiol.">
        <title>The Global Catalogue of Microorganisms (GCM) 10K type strain sequencing project: providing services to taxonomists for standard genome sequencing and annotation.</title>
        <authorList>
            <consortium name="The Broad Institute Genomics Platform"/>
            <consortium name="The Broad Institute Genome Sequencing Center for Infectious Disease"/>
            <person name="Wu L."/>
            <person name="Ma J."/>
        </authorList>
    </citation>
    <scope>NUCLEOTIDE SEQUENCE [LARGE SCALE GENOMIC DNA]</scope>
    <source>
        <strain evidence="2">NBRC 103632</strain>
    </source>
</reference>